<keyword evidence="2 7" id="KW-0474">Menaquinone biosynthesis</keyword>
<protein>
    <recommendedName>
        <fullName evidence="6 7">o-succinylbenzoate synthase</fullName>
        <shortName evidence="7">OSB synthase</shortName>
        <shortName evidence="7">OSBS</shortName>
        <ecNumber evidence="6 7">4.2.1.113</ecNumber>
    </recommendedName>
    <alternativeName>
        <fullName evidence="7">4-(2'-carboxyphenyl)-4-oxybutyric acid synthase</fullName>
    </alternativeName>
    <alternativeName>
        <fullName evidence="7">o-succinylbenzoic acid synthase</fullName>
    </alternativeName>
</protein>
<comment type="caution">
    <text evidence="9">The sequence shown here is derived from an EMBL/GenBank/DDBJ whole genome shotgun (WGS) entry which is preliminary data.</text>
</comment>
<comment type="function">
    <text evidence="7">Converts 2-succinyl-6-hydroxy-2,4-cyclohexadiene-1-carboxylate (SHCHC) to 2-succinylbenzoate (OSB).</text>
</comment>
<feature type="active site" description="Proton donor" evidence="7">
    <location>
        <position position="164"/>
    </location>
</feature>
<evidence type="ECO:0000313" key="9">
    <source>
        <dbReference type="EMBL" id="PQD94067.1"/>
    </source>
</evidence>
<keyword evidence="3 7" id="KW-0479">Metal-binding</keyword>
<dbReference type="SFLD" id="SFLDF00009">
    <property type="entry name" value="o-succinylbenzoate_synthase"/>
    <property type="match status" value="1"/>
</dbReference>
<dbReference type="EMBL" id="PKOZ01000015">
    <property type="protein sequence ID" value="PQD94067.1"/>
    <property type="molecule type" value="Genomic_DNA"/>
</dbReference>
<evidence type="ECO:0000256" key="5">
    <source>
        <dbReference type="ARBA" id="ARBA00023239"/>
    </source>
</evidence>
<dbReference type="OrthoDB" id="9774531at2"/>
<evidence type="ECO:0000256" key="2">
    <source>
        <dbReference type="ARBA" id="ARBA00022428"/>
    </source>
</evidence>
<evidence type="ECO:0000259" key="8">
    <source>
        <dbReference type="SMART" id="SM00922"/>
    </source>
</evidence>
<dbReference type="EC" id="4.2.1.113" evidence="6 7"/>
<sequence>MKITSVILHYIQMKLKNPFTNSFSTVKDRHFIIVEAITEDGATGWGECVAFNQPWYTEETIHTCSYLLKDLLIPSIIGRQIDHPNELESIFAQVRRNPMAKSALEGALWDLYAQKRGLSLSKALGGQKKQVEAGISIGLKKNDEELYSAIDKSLTQGYKRIKLKIKPGQDISLISKVRRRYPDIAIMADANSAYTLADLDLLRELDQYDLMMIEQPLAYNDLYEHALLQKELKTKICLDESIQSAHDALQAIRFGSCRVINLKIGRVGGLSESIKILKLCEDEGVDVWCGGMIETGISRAHTIALASMKAVNLPGDISSTQNYWHRDITAPEVVVSNGYIDTPTSPGLGFDIDRDALEAFTMHKERFHA</sequence>
<comment type="cofactor">
    <cofactor evidence="1 7">
        <name>a divalent metal cation</name>
        <dbReference type="ChEBI" id="CHEBI:60240"/>
    </cofactor>
</comment>
<dbReference type="SUPFAM" id="SSF54826">
    <property type="entry name" value="Enolase N-terminal domain-like"/>
    <property type="match status" value="1"/>
</dbReference>
<dbReference type="InterPro" id="IPR047585">
    <property type="entry name" value="MenC"/>
</dbReference>
<dbReference type="PANTHER" id="PTHR48073">
    <property type="entry name" value="O-SUCCINYLBENZOATE SYNTHASE-RELATED"/>
    <property type="match status" value="1"/>
</dbReference>
<name>A0A2S7MWE3_9BACI</name>
<dbReference type="GO" id="GO:0009234">
    <property type="term" value="P:menaquinone biosynthetic process"/>
    <property type="evidence" value="ECO:0007669"/>
    <property type="project" value="UniProtKB-UniRule"/>
</dbReference>
<dbReference type="InterPro" id="IPR013342">
    <property type="entry name" value="Mandelate_racemase_C"/>
</dbReference>
<dbReference type="GO" id="GO:0000287">
    <property type="term" value="F:magnesium ion binding"/>
    <property type="evidence" value="ECO:0007669"/>
    <property type="project" value="UniProtKB-UniRule"/>
</dbReference>
<feature type="binding site" evidence="7">
    <location>
        <position position="214"/>
    </location>
    <ligand>
        <name>Mg(2+)</name>
        <dbReference type="ChEBI" id="CHEBI:18420"/>
    </ligand>
</feature>
<dbReference type="HAMAP" id="MF_01933">
    <property type="entry name" value="MenC_2"/>
    <property type="match status" value="1"/>
</dbReference>
<keyword evidence="4 7" id="KW-0460">Magnesium</keyword>
<dbReference type="SMART" id="SM00922">
    <property type="entry name" value="MR_MLE"/>
    <property type="match status" value="1"/>
</dbReference>
<dbReference type="InterPro" id="IPR013341">
    <property type="entry name" value="Mandelate_racemase_N_dom"/>
</dbReference>
<dbReference type="InterPro" id="IPR010197">
    <property type="entry name" value="OSBS/NAAAR"/>
</dbReference>
<dbReference type="InterPro" id="IPR029017">
    <property type="entry name" value="Enolase-like_N"/>
</dbReference>
<dbReference type="Pfam" id="PF02746">
    <property type="entry name" value="MR_MLE_N"/>
    <property type="match status" value="1"/>
</dbReference>
<dbReference type="InterPro" id="IPR029065">
    <property type="entry name" value="Enolase_C-like"/>
</dbReference>
<dbReference type="Gene3D" id="3.30.390.10">
    <property type="entry name" value="Enolase-like, N-terminal domain"/>
    <property type="match status" value="1"/>
</dbReference>
<comment type="catalytic activity">
    <reaction evidence="7">
        <text>(1R,6R)-6-hydroxy-2-succinyl-cyclohexa-2,4-diene-1-carboxylate = 2-succinylbenzoate + H2O</text>
        <dbReference type="Rhea" id="RHEA:10196"/>
        <dbReference type="ChEBI" id="CHEBI:15377"/>
        <dbReference type="ChEBI" id="CHEBI:18325"/>
        <dbReference type="ChEBI" id="CHEBI:58689"/>
        <dbReference type="EC" id="4.2.1.113"/>
    </reaction>
</comment>
<proteinExistence type="inferred from homology"/>
<dbReference type="SFLD" id="SFLDS00001">
    <property type="entry name" value="Enolase"/>
    <property type="match status" value="1"/>
</dbReference>
<dbReference type="NCBIfam" id="TIGR01928">
    <property type="entry name" value="menC_lowGC_arch"/>
    <property type="match status" value="1"/>
</dbReference>
<organism evidence="9 10">
    <name type="scientific">Pradoshia eiseniae</name>
    <dbReference type="NCBI Taxonomy" id="2064768"/>
    <lineage>
        <taxon>Bacteria</taxon>
        <taxon>Bacillati</taxon>
        <taxon>Bacillota</taxon>
        <taxon>Bacilli</taxon>
        <taxon>Bacillales</taxon>
        <taxon>Bacillaceae</taxon>
        <taxon>Pradoshia</taxon>
    </lineage>
</organism>
<dbReference type="GO" id="GO:0043748">
    <property type="term" value="F:O-succinylbenzoate synthase activity"/>
    <property type="evidence" value="ECO:0007669"/>
    <property type="project" value="UniProtKB-EC"/>
</dbReference>
<dbReference type="GO" id="GO:0016854">
    <property type="term" value="F:racemase and epimerase activity"/>
    <property type="evidence" value="ECO:0007669"/>
    <property type="project" value="UniProtKB-ARBA"/>
</dbReference>
<dbReference type="Pfam" id="PF13378">
    <property type="entry name" value="MR_MLE_C"/>
    <property type="match status" value="1"/>
</dbReference>
<dbReference type="AlphaFoldDB" id="A0A2S7MWE3"/>
<evidence type="ECO:0000256" key="6">
    <source>
        <dbReference type="ARBA" id="ARBA00029491"/>
    </source>
</evidence>
<dbReference type="InterPro" id="IPR036849">
    <property type="entry name" value="Enolase-like_C_sf"/>
</dbReference>
<reference evidence="9 10" key="1">
    <citation type="submission" date="2017-12" db="EMBL/GenBank/DDBJ databases">
        <title>Taxonomic description and draft genome of Pradoshia cofamensis Gen. nov., sp. nov., a thermotolerant bacillale isolated from anterior gut of earthworm Eisenia fetida.</title>
        <authorList>
            <person name="Saha T."/>
            <person name="Chakraborty R."/>
        </authorList>
    </citation>
    <scope>NUCLEOTIDE SEQUENCE [LARGE SCALE GENOMIC DNA]</scope>
    <source>
        <strain evidence="9 10">EAG3</strain>
    </source>
</reference>
<evidence type="ECO:0000313" key="10">
    <source>
        <dbReference type="Proteomes" id="UP000239663"/>
    </source>
</evidence>
<dbReference type="SUPFAM" id="SSF51604">
    <property type="entry name" value="Enolase C-terminal domain-like"/>
    <property type="match status" value="1"/>
</dbReference>
<evidence type="ECO:0000256" key="4">
    <source>
        <dbReference type="ARBA" id="ARBA00022842"/>
    </source>
</evidence>
<feature type="domain" description="Mandelate racemase/muconate lactonizing enzyme C-terminal" evidence="8">
    <location>
        <begin position="143"/>
        <end position="235"/>
    </location>
</feature>
<keyword evidence="10" id="KW-1185">Reference proteome</keyword>
<keyword evidence="5 7" id="KW-0456">Lyase</keyword>
<dbReference type="SFLD" id="SFLDG00180">
    <property type="entry name" value="muconate_cycloisomerase"/>
    <property type="match status" value="1"/>
</dbReference>
<comment type="pathway">
    <text evidence="7">Quinol/quinone metabolism; 1,4-dihydroxy-2-naphthoate biosynthesis; 1,4-dihydroxy-2-naphthoate from chorismate: step 4/7.</text>
</comment>
<dbReference type="Proteomes" id="UP000239663">
    <property type="component" value="Unassembled WGS sequence"/>
</dbReference>
<dbReference type="RefSeq" id="WP_104850608.1">
    <property type="nucleotide sequence ID" value="NZ_PKOZ01000015.1"/>
</dbReference>
<feature type="active site" description="Proton acceptor" evidence="7">
    <location>
        <position position="263"/>
    </location>
</feature>
<dbReference type="UniPathway" id="UPA00079"/>
<feature type="binding site" evidence="7">
    <location>
        <position position="189"/>
    </location>
    <ligand>
        <name>Mg(2+)</name>
        <dbReference type="ChEBI" id="CHEBI:18420"/>
    </ligand>
</feature>
<dbReference type="Gene3D" id="3.20.20.120">
    <property type="entry name" value="Enolase-like C-terminal domain"/>
    <property type="match status" value="1"/>
</dbReference>
<comment type="pathway">
    <text evidence="7">Quinol/quinone metabolism; menaquinone biosynthesis.</text>
</comment>
<feature type="binding site" evidence="7">
    <location>
        <position position="239"/>
    </location>
    <ligand>
        <name>Mg(2+)</name>
        <dbReference type="ChEBI" id="CHEBI:18420"/>
    </ligand>
</feature>
<dbReference type="UniPathway" id="UPA01057">
    <property type="reaction ID" value="UER00165"/>
</dbReference>
<dbReference type="PANTHER" id="PTHR48073:SF5">
    <property type="entry name" value="O-SUCCINYLBENZOATE SYNTHASE"/>
    <property type="match status" value="1"/>
</dbReference>
<dbReference type="CDD" id="cd03317">
    <property type="entry name" value="NAAAR"/>
    <property type="match status" value="1"/>
</dbReference>
<evidence type="ECO:0000256" key="3">
    <source>
        <dbReference type="ARBA" id="ARBA00022723"/>
    </source>
</evidence>
<evidence type="ECO:0000256" key="7">
    <source>
        <dbReference type="HAMAP-Rule" id="MF_01933"/>
    </source>
</evidence>
<comment type="similarity">
    <text evidence="7">Belongs to the mandelate racemase/muconate lactonizing enzyme family. MenC type 2 subfamily.</text>
</comment>
<evidence type="ECO:0000256" key="1">
    <source>
        <dbReference type="ARBA" id="ARBA00001968"/>
    </source>
</evidence>
<accession>A0A2S7MWE3</accession>
<gene>
    <name evidence="7 9" type="primary">menC</name>
    <name evidence="9" type="ORF">CYL18_16475</name>
</gene>